<protein>
    <submittedName>
        <fullName evidence="2">Uncharacterized protein</fullName>
    </submittedName>
</protein>
<gene>
    <name evidence="2" type="ORF">DDZ13_14955</name>
</gene>
<comment type="caution">
    <text evidence="2">The sequence shown here is derived from an EMBL/GenBank/DDBJ whole genome shotgun (WGS) entry which is preliminary data.</text>
</comment>
<feature type="transmembrane region" description="Helical" evidence="1">
    <location>
        <begin position="79"/>
        <end position="100"/>
    </location>
</feature>
<accession>A0A317ZEV0</accession>
<dbReference type="InParanoid" id="A0A317ZEV0"/>
<dbReference type="EMBL" id="QHJQ01000019">
    <property type="protein sequence ID" value="PXA02867.1"/>
    <property type="molecule type" value="Genomic_DNA"/>
</dbReference>
<evidence type="ECO:0000256" key="1">
    <source>
        <dbReference type="SAM" id="Phobius"/>
    </source>
</evidence>
<dbReference type="Proteomes" id="UP000247099">
    <property type="component" value="Unassembled WGS sequence"/>
</dbReference>
<name>A0A317ZEV0_9BACT</name>
<keyword evidence="3" id="KW-1185">Reference proteome</keyword>
<proteinExistence type="predicted"/>
<dbReference type="RefSeq" id="WP_110132267.1">
    <property type="nucleotide sequence ID" value="NZ_QHJQ01000019.1"/>
</dbReference>
<keyword evidence="1" id="KW-0472">Membrane</keyword>
<organism evidence="2 3">
    <name type="scientific">Coraliomargarita sinensis</name>
    <dbReference type="NCBI Taxonomy" id="2174842"/>
    <lineage>
        <taxon>Bacteria</taxon>
        <taxon>Pseudomonadati</taxon>
        <taxon>Verrucomicrobiota</taxon>
        <taxon>Opitutia</taxon>
        <taxon>Puniceicoccales</taxon>
        <taxon>Coraliomargaritaceae</taxon>
        <taxon>Coraliomargarita</taxon>
    </lineage>
</organism>
<reference evidence="2 3" key="1">
    <citation type="submission" date="2018-05" db="EMBL/GenBank/DDBJ databases">
        <title>Coraliomargarita sinensis sp. nov., isolated from a marine solar saltern.</title>
        <authorList>
            <person name="Zhou L.Y."/>
        </authorList>
    </citation>
    <scope>NUCLEOTIDE SEQUENCE [LARGE SCALE GENOMIC DNA]</scope>
    <source>
        <strain evidence="2 3">WN38</strain>
    </source>
</reference>
<sequence>MNKDKENLDVVDEINKTFGDGKAFELSDERLQEIVAAWLKYIPSDDPQNLHRASQYGTMLNSLLIAANTREIARQNKRITALAVVISSIAAGSALGVYLLSVAKILS</sequence>
<keyword evidence="1" id="KW-1133">Transmembrane helix</keyword>
<keyword evidence="1" id="KW-0812">Transmembrane</keyword>
<dbReference type="AlphaFoldDB" id="A0A317ZEV0"/>
<evidence type="ECO:0000313" key="3">
    <source>
        <dbReference type="Proteomes" id="UP000247099"/>
    </source>
</evidence>
<evidence type="ECO:0000313" key="2">
    <source>
        <dbReference type="EMBL" id="PXA02867.1"/>
    </source>
</evidence>